<dbReference type="GO" id="GO:0022627">
    <property type="term" value="C:cytosolic small ribosomal subunit"/>
    <property type="evidence" value="ECO:0007669"/>
    <property type="project" value="TreeGrafter"/>
</dbReference>
<dbReference type="InterPro" id="IPR001865">
    <property type="entry name" value="Ribosomal_uS2"/>
</dbReference>
<keyword evidence="2 5" id="KW-0689">Ribosomal protein</keyword>
<dbReference type="PRINTS" id="PR00395">
    <property type="entry name" value="RIBOSOMALS2"/>
</dbReference>
<sequence>MYKIPTLVEMLEAGVHFGHQKSRWHPKMKEYIFTERAGVHVIDLEKTQVKLGEALEAAKRMASEGRQILFATTKPQAREIVKNAAMDCGMPYLVDRWVGGLLTNFPELKKLLKKYLSLKEQQTKGELGKYTKKEQLEIAQKLEKMDRSLGGLASLDKLPDALFIPALQKEKTAVTEANRMGVPIIGVCDTNANPDHATYVIPANDDAVKSIQLIVGLVAGAIKEGREEFEKKKSFAEQKEGEKKLETGNTKLGIRIMNQES</sequence>
<dbReference type="GO" id="GO:0003735">
    <property type="term" value="F:structural constituent of ribosome"/>
    <property type="evidence" value="ECO:0007669"/>
    <property type="project" value="InterPro"/>
</dbReference>
<dbReference type="Proteomes" id="UP000177457">
    <property type="component" value="Unassembled WGS sequence"/>
</dbReference>
<feature type="compositionally biased region" description="Basic and acidic residues" evidence="6">
    <location>
        <begin position="233"/>
        <end position="246"/>
    </location>
</feature>
<dbReference type="PROSITE" id="PS00962">
    <property type="entry name" value="RIBOSOMAL_S2_1"/>
    <property type="match status" value="1"/>
</dbReference>
<evidence type="ECO:0000256" key="4">
    <source>
        <dbReference type="ARBA" id="ARBA00035256"/>
    </source>
</evidence>
<dbReference type="SUPFAM" id="SSF52313">
    <property type="entry name" value="Ribosomal protein S2"/>
    <property type="match status" value="1"/>
</dbReference>
<feature type="region of interest" description="Disordered" evidence="6">
    <location>
        <begin position="233"/>
        <end position="261"/>
    </location>
</feature>
<dbReference type="EMBL" id="MFQE01000041">
    <property type="protein sequence ID" value="OGH70723.1"/>
    <property type="molecule type" value="Genomic_DNA"/>
</dbReference>
<reference evidence="7 8" key="1">
    <citation type="journal article" date="2016" name="Nat. Commun.">
        <title>Thousands of microbial genomes shed light on interconnected biogeochemical processes in an aquifer system.</title>
        <authorList>
            <person name="Anantharaman K."/>
            <person name="Brown C.T."/>
            <person name="Hug L.A."/>
            <person name="Sharon I."/>
            <person name="Castelle C.J."/>
            <person name="Probst A.J."/>
            <person name="Thomas B.C."/>
            <person name="Singh A."/>
            <person name="Wilkins M.J."/>
            <person name="Karaoz U."/>
            <person name="Brodie E.L."/>
            <person name="Williams K.H."/>
            <person name="Hubbard S.S."/>
            <person name="Banfield J.F."/>
        </authorList>
    </citation>
    <scope>NUCLEOTIDE SEQUENCE [LARGE SCALE GENOMIC DNA]</scope>
</reference>
<dbReference type="NCBIfam" id="TIGR01011">
    <property type="entry name" value="rpsB_bact"/>
    <property type="match status" value="1"/>
</dbReference>
<evidence type="ECO:0000256" key="5">
    <source>
        <dbReference type="HAMAP-Rule" id="MF_00291"/>
    </source>
</evidence>
<name>A0A1F6MGZ5_9BACT</name>
<dbReference type="STRING" id="1798683.A3C90_02915"/>
<keyword evidence="3 5" id="KW-0687">Ribonucleoprotein</keyword>
<dbReference type="Pfam" id="PF00318">
    <property type="entry name" value="Ribosomal_S2"/>
    <property type="match status" value="1"/>
</dbReference>
<dbReference type="CDD" id="cd01425">
    <property type="entry name" value="RPS2"/>
    <property type="match status" value="1"/>
</dbReference>
<dbReference type="Gene3D" id="3.40.50.10490">
    <property type="entry name" value="Glucose-6-phosphate isomerase like protein, domain 1"/>
    <property type="match status" value="1"/>
</dbReference>
<dbReference type="PANTHER" id="PTHR12534:SF0">
    <property type="entry name" value="SMALL RIBOSOMAL SUBUNIT PROTEIN US2M"/>
    <property type="match status" value="1"/>
</dbReference>
<dbReference type="InterPro" id="IPR018130">
    <property type="entry name" value="Ribosomal_uS2_CS"/>
</dbReference>
<dbReference type="InterPro" id="IPR005706">
    <property type="entry name" value="Ribosomal_uS2_bac/mit/plastid"/>
</dbReference>
<comment type="caution">
    <text evidence="7">The sequence shown here is derived from an EMBL/GenBank/DDBJ whole genome shotgun (WGS) entry which is preliminary data.</text>
</comment>
<dbReference type="PANTHER" id="PTHR12534">
    <property type="entry name" value="30S RIBOSOMAL PROTEIN S2 PROKARYOTIC AND ORGANELLAR"/>
    <property type="match status" value="1"/>
</dbReference>
<dbReference type="Gene3D" id="1.10.287.610">
    <property type="entry name" value="Helix hairpin bin"/>
    <property type="match status" value="1"/>
</dbReference>
<evidence type="ECO:0000256" key="3">
    <source>
        <dbReference type="ARBA" id="ARBA00023274"/>
    </source>
</evidence>
<proteinExistence type="inferred from homology"/>
<evidence type="ECO:0000313" key="7">
    <source>
        <dbReference type="EMBL" id="OGH70723.1"/>
    </source>
</evidence>
<dbReference type="HAMAP" id="MF_00291_B">
    <property type="entry name" value="Ribosomal_uS2_B"/>
    <property type="match status" value="1"/>
</dbReference>
<evidence type="ECO:0000313" key="8">
    <source>
        <dbReference type="Proteomes" id="UP000177457"/>
    </source>
</evidence>
<accession>A0A1F6MGZ5</accession>
<evidence type="ECO:0000256" key="1">
    <source>
        <dbReference type="ARBA" id="ARBA00006242"/>
    </source>
</evidence>
<gene>
    <name evidence="5" type="primary">rpsB</name>
    <name evidence="7" type="ORF">A3C90_02915</name>
</gene>
<dbReference type="AlphaFoldDB" id="A0A1F6MGZ5"/>
<evidence type="ECO:0000256" key="6">
    <source>
        <dbReference type="SAM" id="MobiDB-lite"/>
    </source>
</evidence>
<comment type="similarity">
    <text evidence="1 5">Belongs to the universal ribosomal protein uS2 family.</text>
</comment>
<evidence type="ECO:0000256" key="2">
    <source>
        <dbReference type="ARBA" id="ARBA00022980"/>
    </source>
</evidence>
<dbReference type="GO" id="GO:0006412">
    <property type="term" value="P:translation"/>
    <property type="evidence" value="ECO:0007669"/>
    <property type="project" value="UniProtKB-UniRule"/>
</dbReference>
<dbReference type="InterPro" id="IPR023591">
    <property type="entry name" value="Ribosomal_uS2_flav_dom_sf"/>
</dbReference>
<organism evidence="7 8">
    <name type="scientific">Candidatus Magasanikbacteria bacterium RIFCSPHIGHO2_02_FULL_51_14</name>
    <dbReference type="NCBI Taxonomy" id="1798683"/>
    <lineage>
        <taxon>Bacteria</taxon>
        <taxon>Candidatus Magasanikiibacteriota</taxon>
    </lineage>
</organism>
<protein>
    <recommendedName>
        <fullName evidence="4 5">Small ribosomal subunit protein uS2</fullName>
    </recommendedName>
</protein>